<keyword evidence="1" id="KW-1133">Transmembrane helix</keyword>
<dbReference type="RefSeq" id="XP_007412620.1">
    <property type="nucleotide sequence ID" value="XM_007412558.1"/>
</dbReference>
<feature type="transmembrane region" description="Helical" evidence="1">
    <location>
        <begin position="102"/>
        <end position="129"/>
    </location>
</feature>
<organism evidence="3">
    <name type="scientific">Melampsora larici-populina (strain 98AG31 / pathotype 3-4-7)</name>
    <name type="common">Poplar leaf rust fungus</name>
    <dbReference type="NCBI Taxonomy" id="747676"/>
    <lineage>
        <taxon>Eukaryota</taxon>
        <taxon>Fungi</taxon>
        <taxon>Dikarya</taxon>
        <taxon>Basidiomycota</taxon>
        <taxon>Pucciniomycotina</taxon>
        <taxon>Pucciniomycetes</taxon>
        <taxon>Pucciniales</taxon>
        <taxon>Melampsoraceae</taxon>
        <taxon>Melampsora</taxon>
    </lineage>
</organism>
<dbReference type="OrthoDB" id="10608098at2759"/>
<keyword evidence="1" id="KW-0812">Transmembrane</keyword>
<sequence>MSQALIEDFLSALTNISSSPHPYAALADYLTLSAKTVAYVLIRLCVWLLDQQVITFLGTFLNPEKLNRCKVDQEPYSYIARDEGVLRGAVVPQNVKTRVPPLLVCFMNFSFSFLALVAVIFIFSIFIFIDVEQRKTVGILDLVKIDLHNLDRDGAGFDLIKAFVTLQPLVGVISLTVILIFERII</sequence>
<keyword evidence="3" id="KW-1185">Reference proteome</keyword>
<accession>F4RU20</accession>
<protein>
    <submittedName>
        <fullName evidence="2">Uncharacterized protein</fullName>
    </submittedName>
</protein>
<evidence type="ECO:0000313" key="2">
    <source>
        <dbReference type="EMBL" id="EGG04159.1"/>
    </source>
</evidence>
<dbReference type="AlphaFoldDB" id="F4RU20"/>
<keyword evidence="1" id="KW-0472">Membrane</keyword>
<dbReference type="Proteomes" id="UP000001072">
    <property type="component" value="Unassembled WGS sequence"/>
</dbReference>
<evidence type="ECO:0000256" key="1">
    <source>
        <dbReference type="SAM" id="Phobius"/>
    </source>
</evidence>
<proteinExistence type="predicted"/>
<evidence type="ECO:0000313" key="3">
    <source>
        <dbReference type="Proteomes" id="UP000001072"/>
    </source>
</evidence>
<feature type="transmembrane region" description="Helical" evidence="1">
    <location>
        <begin position="159"/>
        <end position="181"/>
    </location>
</feature>
<dbReference type="KEGG" id="mlr:MELLADRAFT_65117"/>
<reference evidence="3" key="1">
    <citation type="journal article" date="2011" name="Proc. Natl. Acad. Sci. U.S.A.">
        <title>Obligate biotrophy features unraveled by the genomic analysis of rust fungi.</title>
        <authorList>
            <person name="Duplessis S."/>
            <person name="Cuomo C.A."/>
            <person name="Lin Y.-C."/>
            <person name="Aerts A."/>
            <person name="Tisserant E."/>
            <person name="Veneault-Fourrey C."/>
            <person name="Joly D.L."/>
            <person name="Hacquard S."/>
            <person name="Amselem J."/>
            <person name="Cantarel B.L."/>
            <person name="Chiu R."/>
            <person name="Coutinho P.M."/>
            <person name="Feau N."/>
            <person name="Field M."/>
            <person name="Frey P."/>
            <person name="Gelhaye E."/>
            <person name="Goldberg J."/>
            <person name="Grabherr M.G."/>
            <person name="Kodira C.D."/>
            <person name="Kohler A."/>
            <person name="Kuees U."/>
            <person name="Lindquist E.A."/>
            <person name="Lucas S.M."/>
            <person name="Mago R."/>
            <person name="Mauceli E."/>
            <person name="Morin E."/>
            <person name="Murat C."/>
            <person name="Pangilinan J.L."/>
            <person name="Park R."/>
            <person name="Pearson M."/>
            <person name="Quesneville H."/>
            <person name="Rouhier N."/>
            <person name="Sakthikumar S."/>
            <person name="Salamov A.A."/>
            <person name="Schmutz J."/>
            <person name="Selles B."/>
            <person name="Shapiro H."/>
            <person name="Tanguay P."/>
            <person name="Tuskan G.A."/>
            <person name="Henrissat B."/>
            <person name="Van de Peer Y."/>
            <person name="Rouze P."/>
            <person name="Ellis J.G."/>
            <person name="Dodds P.N."/>
            <person name="Schein J.E."/>
            <person name="Zhong S."/>
            <person name="Hamelin R.C."/>
            <person name="Grigoriev I.V."/>
            <person name="Szabo L.J."/>
            <person name="Martin F."/>
        </authorList>
    </citation>
    <scope>NUCLEOTIDE SEQUENCE [LARGE SCALE GENOMIC DNA]</scope>
    <source>
        <strain evidence="3">98AG31 / pathotype 3-4-7</strain>
    </source>
</reference>
<dbReference type="GeneID" id="18930382"/>
<dbReference type="EMBL" id="GL883120">
    <property type="protein sequence ID" value="EGG04159.1"/>
    <property type="molecule type" value="Genomic_DNA"/>
</dbReference>
<dbReference type="VEuPathDB" id="FungiDB:MELLADRAFT_65117"/>
<dbReference type="InParanoid" id="F4RU20"/>
<gene>
    <name evidence="2" type="ORF">MELLADRAFT_65117</name>
</gene>
<name>F4RU20_MELLP</name>
<dbReference type="HOGENOM" id="CLU_1461633_0_0_1"/>